<dbReference type="EMBL" id="AZCU01000024">
    <property type="protein sequence ID" value="KRK22273.1"/>
    <property type="molecule type" value="Genomic_DNA"/>
</dbReference>
<gene>
    <name evidence="1" type="ORF">FD24_GL001867</name>
</gene>
<protein>
    <submittedName>
        <fullName evidence="1">Extracellular protein</fullName>
    </submittedName>
</protein>
<dbReference type="AlphaFoldDB" id="A0A837R7Q5"/>
<organism evidence="1 2">
    <name type="scientific">Lactiplantibacillus pentosus DSM 20314</name>
    <dbReference type="NCBI Taxonomy" id="1423791"/>
    <lineage>
        <taxon>Bacteria</taxon>
        <taxon>Bacillati</taxon>
        <taxon>Bacillota</taxon>
        <taxon>Bacilli</taxon>
        <taxon>Lactobacillales</taxon>
        <taxon>Lactobacillaceae</taxon>
        <taxon>Lactiplantibacillus</taxon>
    </lineage>
</organism>
<dbReference type="InterPro" id="IPR013320">
    <property type="entry name" value="ConA-like_dom_sf"/>
</dbReference>
<reference evidence="1 2" key="1">
    <citation type="journal article" date="2015" name="Genome Announc.">
        <title>Expanding the biotechnology potential of lactobacilli through comparative genomics of 213 strains and associated genera.</title>
        <authorList>
            <person name="Sun Z."/>
            <person name="Harris H.M."/>
            <person name="McCann A."/>
            <person name="Guo C."/>
            <person name="Argimon S."/>
            <person name="Zhang W."/>
            <person name="Yang X."/>
            <person name="Jeffery I.B."/>
            <person name="Cooney J.C."/>
            <person name="Kagawa T.F."/>
            <person name="Liu W."/>
            <person name="Song Y."/>
            <person name="Salvetti E."/>
            <person name="Wrobel A."/>
            <person name="Rasinkangas P."/>
            <person name="Parkhill J."/>
            <person name="Rea M.C."/>
            <person name="O'Sullivan O."/>
            <person name="Ritari J."/>
            <person name="Douillard F.P."/>
            <person name="Paul Ross R."/>
            <person name="Yang R."/>
            <person name="Briner A.E."/>
            <person name="Felis G.E."/>
            <person name="de Vos W.M."/>
            <person name="Barrangou R."/>
            <person name="Klaenhammer T.R."/>
            <person name="Caufield P.W."/>
            <person name="Cui Y."/>
            <person name="Zhang H."/>
            <person name="O'Toole P.W."/>
        </authorList>
    </citation>
    <scope>NUCLEOTIDE SEQUENCE [LARGE SCALE GENOMIC DNA]</scope>
    <source>
        <strain evidence="1 2">DSM 20314</strain>
    </source>
</reference>
<evidence type="ECO:0000313" key="1">
    <source>
        <dbReference type="EMBL" id="KRK22273.1"/>
    </source>
</evidence>
<accession>A0A837R7Q5</accession>
<comment type="caution">
    <text evidence="1">The sequence shown here is derived from an EMBL/GenBank/DDBJ whole genome shotgun (WGS) entry which is preliminary data.</text>
</comment>
<dbReference type="Gene3D" id="2.60.120.200">
    <property type="match status" value="1"/>
</dbReference>
<name>A0A837R7Q5_LACPE</name>
<dbReference type="GeneID" id="49392677"/>
<dbReference type="RefSeq" id="WP_056953095.1">
    <property type="nucleotide sequence ID" value="NZ_AZCU01000024.1"/>
</dbReference>
<proteinExistence type="predicted"/>
<sequence>MRKLTSWGLLVGLLVVILGLWWSTVAATADELDSLPKSALNLDGLFEVGKFEQNAASKLAVDQGDGHTANVFELNNDNNQVGAIWSTPVNRFNLNVDNKITMLVNFGDRGAGEGLALVLQNDPRKTAAISRFGTKRVIGENLGVYGTDTYSRKTASSTIAKTAIQKSWAIEIDTKNNDGGFLGLYQRGNSFDEKMHGNHVAVNYPASPETYTQRGGLTSSYRFEQNHLAAQEKLKLNNGQWYRLQLSWSAKSKVMTYTFGNNTPRLVKIDTSVFGKEVRNLTWGVTSTSTSSNARTLVAFEQLPQPIEIESELNVTNVSQELPVHEGSWVHGGDDLEYEYVLSYLSGDNGWEKVEANIPLPEYVKFSSATVRYEDGHEETIELPDDDRSEDRLQHMLSQSLSKENRHAYITLRGEAERVNQDTKVQDDISYFVGPAMEIATATPHFTITTGKAVSLSVDPVQPVKKGAPATVKGQVKLDDGLDFDNDGMRVELKLNGERLEDYLLDPDDAPGYVELELDPEDLNEGENELILRAKSQDNATSDAVAVTILVLNGELKIKSSSKTSTFEAVRLTGAAQTSRPKDLEVIVADETGGNTGWRLDVHASKFVTAQGRVLAGDLYYNDGKELKSVTDATQTVVKTQTKAGEDYNVTKDWSDQHGLIIKTNPAAVPGQYESTLTWTLSAVPGK</sequence>
<dbReference type="Proteomes" id="UP000051020">
    <property type="component" value="Unassembled WGS sequence"/>
</dbReference>
<evidence type="ECO:0000313" key="2">
    <source>
        <dbReference type="Proteomes" id="UP000051020"/>
    </source>
</evidence>
<dbReference type="SUPFAM" id="SSF49899">
    <property type="entry name" value="Concanavalin A-like lectins/glucanases"/>
    <property type="match status" value="1"/>
</dbReference>